<name>A0ABD5RSR4_9EURY</name>
<protein>
    <submittedName>
        <fullName evidence="2">Rubrerythrin-like domain-containing protein</fullName>
    </submittedName>
</protein>
<proteinExistence type="predicted"/>
<evidence type="ECO:0000313" key="3">
    <source>
        <dbReference type="Proteomes" id="UP001596099"/>
    </source>
</evidence>
<reference evidence="2 3" key="1">
    <citation type="journal article" date="2019" name="Int. J. Syst. Evol. Microbiol.">
        <title>The Global Catalogue of Microorganisms (GCM) 10K type strain sequencing project: providing services to taxonomists for standard genome sequencing and annotation.</title>
        <authorList>
            <consortium name="The Broad Institute Genomics Platform"/>
            <consortium name="The Broad Institute Genome Sequencing Center for Infectious Disease"/>
            <person name="Wu L."/>
            <person name="Ma J."/>
        </authorList>
    </citation>
    <scope>NUCLEOTIDE SEQUENCE [LARGE SCALE GENOMIC DNA]</scope>
    <source>
        <strain evidence="2 3">CGMCC 1.12543</strain>
    </source>
</reference>
<gene>
    <name evidence="2" type="ORF">ACFPYI_18340</name>
</gene>
<comment type="caution">
    <text evidence="2">The sequence shown here is derived from an EMBL/GenBank/DDBJ whole genome shotgun (WGS) entry which is preliminary data.</text>
</comment>
<dbReference type="RefSeq" id="WP_247417668.1">
    <property type="nucleotide sequence ID" value="NZ_JALLGW010000001.1"/>
</dbReference>
<keyword evidence="3" id="KW-1185">Reference proteome</keyword>
<dbReference type="NCBIfam" id="NF033497">
    <property type="entry name" value="rubre_like_arch"/>
    <property type="match status" value="1"/>
</dbReference>
<dbReference type="Proteomes" id="UP001596099">
    <property type="component" value="Unassembled WGS sequence"/>
</dbReference>
<evidence type="ECO:0000313" key="2">
    <source>
        <dbReference type="EMBL" id="MFC5973294.1"/>
    </source>
</evidence>
<organism evidence="2 3">
    <name type="scientific">Halomarina salina</name>
    <dbReference type="NCBI Taxonomy" id="1872699"/>
    <lineage>
        <taxon>Archaea</taxon>
        <taxon>Methanobacteriati</taxon>
        <taxon>Methanobacteriota</taxon>
        <taxon>Stenosarchaea group</taxon>
        <taxon>Halobacteria</taxon>
        <taxon>Halobacteriales</taxon>
        <taxon>Natronomonadaceae</taxon>
        <taxon>Halomarina</taxon>
    </lineage>
</organism>
<accession>A0ABD5RSR4</accession>
<dbReference type="AlphaFoldDB" id="A0ABD5RSR4"/>
<dbReference type="EMBL" id="JBHSQH010000001">
    <property type="protein sequence ID" value="MFC5973294.1"/>
    <property type="molecule type" value="Genomic_DNA"/>
</dbReference>
<feature type="domain" description="DUF7129" evidence="1">
    <location>
        <begin position="6"/>
        <end position="49"/>
    </location>
</feature>
<evidence type="ECO:0000259" key="1">
    <source>
        <dbReference type="Pfam" id="PF23455"/>
    </source>
</evidence>
<dbReference type="Pfam" id="PF23455">
    <property type="entry name" value="DUF7129"/>
    <property type="match status" value="1"/>
</dbReference>
<sequence>MSLNTVDPYTPEEAVFECLACQNRIVSEEYVGPCPECGGETKNIAVARE</sequence>
<dbReference type="InterPro" id="IPR055553">
    <property type="entry name" value="DUF7129"/>
</dbReference>